<comment type="caution">
    <text evidence="1">The sequence shown here is derived from an EMBL/GenBank/DDBJ whole genome shotgun (WGS) entry which is preliminary data.</text>
</comment>
<organism evidence="1">
    <name type="scientific">marine sediment metagenome</name>
    <dbReference type="NCBI Taxonomy" id="412755"/>
    <lineage>
        <taxon>unclassified sequences</taxon>
        <taxon>metagenomes</taxon>
        <taxon>ecological metagenomes</taxon>
    </lineage>
</organism>
<gene>
    <name evidence="1" type="ORF">S01H1_75608</name>
</gene>
<dbReference type="Gene3D" id="3.40.50.300">
    <property type="entry name" value="P-loop containing nucleotide triphosphate hydrolases"/>
    <property type="match status" value="1"/>
</dbReference>
<reference evidence="1" key="1">
    <citation type="journal article" date="2014" name="Front. Microbiol.">
        <title>High frequency of phylogenetically diverse reductive dehalogenase-homologous genes in deep subseafloor sedimentary metagenomes.</title>
        <authorList>
            <person name="Kawai M."/>
            <person name="Futagami T."/>
            <person name="Toyoda A."/>
            <person name="Takaki Y."/>
            <person name="Nishi S."/>
            <person name="Hori S."/>
            <person name="Arai W."/>
            <person name="Tsubouchi T."/>
            <person name="Morono Y."/>
            <person name="Uchiyama I."/>
            <person name="Ito T."/>
            <person name="Fujiyama A."/>
            <person name="Inagaki F."/>
            <person name="Takami H."/>
        </authorList>
    </citation>
    <scope>NUCLEOTIDE SEQUENCE</scope>
    <source>
        <strain evidence="1">Expedition CK06-06</strain>
    </source>
</reference>
<sequence>FFNTVAFTYNPWTRLNHPFILRPAQIPAVEVLDWCIENGYDAGINKSREEGASEISCKLFAAKILLYEYVNFIVGSRKKELVDNRGDYYTLFAKVDNVFNCLPSWWLELSGYNSKVNRKDMLLTIPLNSSSIVGETTNESFSAGSRATALLLDEFGRVDAATATAIEGSVHDVSNCIIYSSTHWLGSGHCFNQALGKKTTKVVELIWYENPTKNKGLYTSPEPGNITLIDVEWWRQN</sequence>
<protein>
    <submittedName>
        <fullName evidence="1">Uncharacterized protein</fullName>
    </submittedName>
</protein>
<evidence type="ECO:0000313" key="1">
    <source>
        <dbReference type="EMBL" id="GAG50543.1"/>
    </source>
</evidence>
<proteinExistence type="predicted"/>
<dbReference type="AlphaFoldDB" id="X0YQ38"/>
<dbReference type="EMBL" id="BARS01050677">
    <property type="protein sequence ID" value="GAG50543.1"/>
    <property type="molecule type" value="Genomic_DNA"/>
</dbReference>
<dbReference type="InterPro" id="IPR027417">
    <property type="entry name" value="P-loop_NTPase"/>
</dbReference>
<accession>X0YQ38</accession>
<feature type="non-terminal residue" evidence="1">
    <location>
        <position position="1"/>
    </location>
</feature>
<name>X0YQ38_9ZZZZ</name>
<feature type="non-terminal residue" evidence="1">
    <location>
        <position position="237"/>
    </location>
</feature>